<organism evidence="3 4">
    <name type="scientific">Sphingopyxis flava</name>
    <dbReference type="NCBI Taxonomy" id="1507287"/>
    <lineage>
        <taxon>Bacteria</taxon>
        <taxon>Pseudomonadati</taxon>
        <taxon>Pseudomonadota</taxon>
        <taxon>Alphaproteobacteria</taxon>
        <taxon>Sphingomonadales</taxon>
        <taxon>Sphingomonadaceae</taxon>
        <taxon>Sphingopyxis</taxon>
    </lineage>
</organism>
<accession>A0A1T5F9G0</accession>
<dbReference type="InterPro" id="IPR042100">
    <property type="entry name" value="Bug_dom1"/>
</dbReference>
<reference evidence="4" key="1">
    <citation type="submission" date="2017-02" db="EMBL/GenBank/DDBJ databases">
        <authorList>
            <person name="Varghese N."/>
            <person name="Submissions S."/>
        </authorList>
    </citation>
    <scope>NUCLEOTIDE SEQUENCE [LARGE SCALE GENOMIC DNA]</scope>
    <source>
        <strain evidence="4">R11H</strain>
    </source>
</reference>
<evidence type="ECO:0000256" key="1">
    <source>
        <dbReference type="ARBA" id="ARBA00006987"/>
    </source>
</evidence>
<feature type="chain" id="PRO_5012594730" evidence="2">
    <location>
        <begin position="28"/>
        <end position="81"/>
    </location>
</feature>
<keyword evidence="4" id="KW-1185">Reference proteome</keyword>
<dbReference type="EMBL" id="FUYP01000031">
    <property type="protein sequence ID" value="SKB92815.1"/>
    <property type="molecule type" value="Genomic_DNA"/>
</dbReference>
<dbReference type="PANTHER" id="PTHR42928:SF5">
    <property type="entry name" value="BLR1237 PROTEIN"/>
    <property type="match status" value="1"/>
</dbReference>
<dbReference type="Gene3D" id="3.40.190.150">
    <property type="entry name" value="Bordetella uptake gene, domain 1"/>
    <property type="match status" value="1"/>
</dbReference>
<dbReference type="Proteomes" id="UP000190044">
    <property type="component" value="Unassembled WGS sequence"/>
</dbReference>
<dbReference type="AlphaFoldDB" id="A0A1T5F9G0"/>
<dbReference type="PANTHER" id="PTHR42928">
    <property type="entry name" value="TRICARBOXYLATE-BINDING PROTEIN"/>
    <property type="match status" value="1"/>
</dbReference>
<dbReference type="InterPro" id="IPR005064">
    <property type="entry name" value="BUG"/>
</dbReference>
<feature type="signal peptide" evidence="2">
    <location>
        <begin position="1"/>
        <end position="27"/>
    </location>
</feature>
<keyword evidence="2" id="KW-0732">Signal</keyword>
<evidence type="ECO:0000256" key="2">
    <source>
        <dbReference type="SAM" id="SignalP"/>
    </source>
</evidence>
<comment type="similarity">
    <text evidence="1">Belongs to the UPF0065 (bug) family.</text>
</comment>
<protein>
    <submittedName>
        <fullName evidence="3">Tripartite tricarboxylate transporter family receptor</fullName>
    </submittedName>
</protein>
<name>A0A1T5F9G0_9SPHN</name>
<dbReference type="Pfam" id="PF03401">
    <property type="entry name" value="TctC"/>
    <property type="match status" value="1"/>
</dbReference>
<keyword evidence="3" id="KW-0675">Receptor</keyword>
<sequence length="81" mass="8440">MLSRLSIRLVVWLGCVGLSLLAVTASAADYPSKPIRWIVPFPPGGAIDMVSRVLAQRVSQTLGQPVTVENRPGAGGIIGSA</sequence>
<evidence type="ECO:0000313" key="3">
    <source>
        <dbReference type="EMBL" id="SKB92815.1"/>
    </source>
</evidence>
<gene>
    <name evidence="3" type="ORF">SAMN06295937_10313</name>
</gene>
<evidence type="ECO:0000313" key="4">
    <source>
        <dbReference type="Proteomes" id="UP000190044"/>
    </source>
</evidence>
<proteinExistence type="inferred from homology"/>